<proteinExistence type="predicted"/>
<accession>H8K674</accession>
<name>H8K674_RICAG</name>
<reference evidence="2" key="1">
    <citation type="submission" date="2012-02" db="EMBL/GenBank/DDBJ databases">
        <title>Complete genome sequence of Candidatus Rickettsia amblyommii strain GAT-30V.</title>
        <authorList>
            <person name="Johnson S.L."/>
            <person name="Munk A.C."/>
            <person name="Han S."/>
            <person name="Bruce D.C."/>
            <person name="Dasch G.A."/>
        </authorList>
    </citation>
    <scope>NUCLEOTIDE SEQUENCE [LARGE SCALE GENOMIC DNA]</scope>
    <source>
        <strain evidence="2">GAT-30V</strain>
        <plasmid evidence="2">pMCE_1</plasmid>
    </source>
</reference>
<dbReference type="EMBL" id="CP003335">
    <property type="protein sequence ID" value="AFC70385.1"/>
    <property type="molecule type" value="Genomic_DNA"/>
</dbReference>
<sequence>MHGPLCRKSKNLKIKKSQYKLRMVNPKATTGGQDIGCWPVGLTDTAYSSFCEYPYKGQDFVIWYGGKRIAAHFNFNNFISF</sequence>
<keyword evidence="1" id="KW-0614">Plasmid</keyword>
<organism evidence="1 2">
    <name type="scientific">Rickettsia amblyommatis (strain GAT-30V)</name>
    <name type="common">Rickettsia amblyommii</name>
    <dbReference type="NCBI Taxonomy" id="1105111"/>
    <lineage>
        <taxon>Bacteria</taxon>
        <taxon>Pseudomonadati</taxon>
        <taxon>Pseudomonadota</taxon>
        <taxon>Alphaproteobacteria</taxon>
        <taxon>Rickettsiales</taxon>
        <taxon>Rickettsiaceae</taxon>
        <taxon>Rickettsieae</taxon>
        <taxon>Rickettsia</taxon>
        <taxon>spotted fever group</taxon>
    </lineage>
</organism>
<protein>
    <submittedName>
        <fullName evidence="1">Uncharacterized protein</fullName>
    </submittedName>
</protein>
<geneLocation type="plasmid" evidence="1 2">
    <name>pMCE_1</name>
</geneLocation>
<dbReference type="Proteomes" id="UP000008005">
    <property type="component" value="Plasmid pMCE_1"/>
</dbReference>
<evidence type="ECO:0000313" key="1">
    <source>
        <dbReference type="EMBL" id="AFC70385.1"/>
    </source>
</evidence>
<dbReference type="KEGG" id="ram:MCE_08290"/>
<dbReference type="HOGENOM" id="CLU_2571633_0_0_5"/>
<gene>
    <name evidence="1" type="ordered locus">MCE_08290</name>
</gene>
<dbReference type="AlphaFoldDB" id="H8K674"/>
<evidence type="ECO:0000313" key="2">
    <source>
        <dbReference type="Proteomes" id="UP000008005"/>
    </source>
</evidence>